<organism evidence="1 2">
    <name type="scientific">Naegleria lovaniensis</name>
    <name type="common">Amoeba</name>
    <dbReference type="NCBI Taxonomy" id="51637"/>
    <lineage>
        <taxon>Eukaryota</taxon>
        <taxon>Discoba</taxon>
        <taxon>Heterolobosea</taxon>
        <taxon>Tetramitia</taxon>
        <taxon>Eutetramitia</taxon>
        <taxon>Vahlkampfiidae</taxon>
        <taxon>Naegleria</taxon>
    </lineage>
</organism>
<gene>
    <name evidence="1" type="ORF">C9374_013149</name>
</gene>
<keyword evidence="2" id="KW-1185">Reference proteome</keyword>
<dbReference type="AlphaFoldDB" id="A0AA88KB34"/>
<dbReference type="GeneID" id="68105602"/>
<proteinExistence type="predicted"/>
<sequence length="215" mass="24118">MSILLKTLSKPRTNSFSKLVLPSLQQVVIQKENTRHFSQNLSTFYALDSDNYSDVNASLGGGGYFGAQRQQGYDGREHTFEEQYAAKKDFELLLKMASDFNKKHPSLRYKDIFEKMKEKHEAGEVADLTHIIHDLTMMKPDANDDTLGDTHVANVDVQAKGVSQFTDKPLGGVFAGKSPKVPEEKNPKGVIVPAKEERKASDENYPYVADLTYEL</sequence>
<name>A0AA88KB34_NAELO</name>
<protein>
    <submittedName>
        <fullName evidence="1">Uncharacterized protein</fullName>
    </submittedName>
</protein>
<reference evidence="1 2" key="1">
    <citation type="journal article" date="2018" name="BMC Genomics">
        <title>The genome of Naegleria lovaniensis, the basis for a comparative approach to unravel pathogenicity factors of the human pathogenic amoeba N. fowleri.</title>
        <authorList>
            <person name="Liechti N."/>
            <person name="Schurch N."/>
            <person name="Bruggmann R."/>
            <person name="Wittwer M."/>
        </authorList>
    </citation>
    <scope>NUCLEOTIDE SEQUENCE [LARGE SCALE GENOMIC DNA]</scope>
    <source>
        <strain evidence="1 2">ATCC 30569</strain>
    </source>
</reference>
<accession>A0AA88KB34</accession>
<dbReference type="EMBL" id="PYSW02000067">
    <property type="protein sequence ID" value="KAG2372785.1"/>
    <property type="molecule type" value="Genomic_DNA"/>
</dbReference>
<evidence type="ECO:0000313" key="2">
    <source>
        <dbReference type="Proteomes" id="UP000816034"/>
    </source>
</evidence>
<dbReference type="RefSeq" id="XP_044541960.1">
    <property type="nucleotide sequence ID" value="XM_044688994.1"/>
</dbReference>
<dbReference type="Proteomes" id="UP000816034">
    <property type="component" value="Unassembled WGS sequence"/>
</dbReference>
<comment type="caution">
    <text evidence="1">The sequence shown here is derived from an EMBL/GenBank/DDBJ whole genome shotgun (WGS) entry which is preliminary data.</text>
</comment>
<evidence type="ECO:0000313" key="1">
    <source>
        <dbReference type="EMBL" id="KAG2372785.1"/>
    </source>
</evidence>